<dbReference type="EMBL" id="VOFY01000050">
    <property type="protein sequence ID" value="KAA8579047.1"/>
    <property type="molecule type" value="Genomic_DNA"/>
</dbReference>
<gene>
    <name evidence="2" type="ORF">FQN60_010571</name>
</gene>
<dbReference type="Proteomes" id="UP000327493">
    <property type="component" value="Unassembled WGS sequence"/>
</dbReference>
<evidence type="ECO:0000313" key="3">
    <source>
        <dbReference type="Proteomes" id="UP000327493"/>
    </source>
</evidence>
<name>A0A5J5CBJ4_9PERO</name>
<evidence type="ECO:0000256" key="1">
    <source>
        <dbReference type="SAM" id="MobiDB-lite"/>
    </source>
</evidence>
<reference evidence="2 3" key="1">
    <citation type="submission" date="2019-08" db="EMBL/GenBank/DDBJ databases">
        <title>A chromosome-level genome assembly, high-density linkage maps, and genome scans reveal the genomic architecture of hybrid incompatibilities underlying speciation via character displacement in darters (Percidae: Etheostominae).</title>
        <authorList>
            <person name="Moran R.L."/>
            <person name="Catchen J.M."/>
            <person name="Fuller R.C."/>
        </authorList>
    </citation>
    <scope>NUCLEOTIDE SEQUENCE [LARGE SCALE GENOMIC DNA]</scope>
    <source>
        <strain evidence="2">EspeVRDwgs_2016</strain>
        <tissue evidence="2">Muscle</tissue>
    </source>
</reference>
<dbReference type="AlphaFoldDB" id="A0A5J5CBJ4"/>
<sequence>MRHARYNTSSITKPTLPSANHTPTVQEPVVEAVVALNGHPPTPTTPVCPPAHQSLGILFNVVAPISSPCATTASGGGQRPRPVFAAPCVPRSAGHVIPVALPCSGDTSPACGGDPQPDASCRSWALHGVLRTVPSFLGCAMGGRSGGCLASNQASCCTLSGDHSTTKVGPGPDLAAALAWPSCPSSAWCVHVPVTLTWCFIRC</sequence>
<evidence type="ECO:0000313" key="2">
    <source>
        <dbReference type="EMBL" id="KAA8579047.1"/>
    </source>
</evidence>
<protein>
    <submittedName>
        <fullName evidence="2">Uncharacterized protein</fullName>
    </submittedName>
</protein>
<feature type="region of interest" description="Disordered" evidence="1">
    <location>
        <begin position="1"/>
        <end position="22"/>
    </location>
</feature>
<comment type="caution">
    <text evidence="2">The sequence shown here is derived from an EMBL/GenBank/DDBJ whole genome shotgun (WGS) entry which is preliminary data.</text>
</comment>
<keyword evidence="3" id="KW-1185">Reference proteome</keyword>
<organism evidence="2 3">
    <name type="scientific">Etheostoma spectabile</name>
    <name type="common">orangethroat darter</name>
    <dbReference type="NCBI Taxonomy" id="54343"/>
    <lineage>
        <taxon>Eukaryota</taxon>
        <taxon>Metazoa</taxon>
        <taxon>Chordata</taxon>
        <taxon>Craniata</taxon>
        <taxon>Vertebrata</taxon>
        <taxon>Euteleostomi</taxon>
        <taxon>Actinopterygii</taxon>
        <taxon>Neopterygii</taxon>
        <taxon>Teleostei</taxon>
        <taxon>Neoteleostei</taxon>
        <taxon>Acanthomorphata</taxon>
        <taxon>Eupercaria</taxon>
        <taxon>Perciformes</taxon>
        <taxon>Percoidei</taxon>
        <taxon>Percidae</taxon>
        <taxon>Etheostomatinae</taxon>
        <taxon>Etheostoma</taxon>
    </lineage>
</organism>
<proteinExistence type="predicted"/>
<accession>A0A5J5CBJ4</accession>